<protein>
    <recommendedName>
        <fullName evidence="2">histidine kinase</fullName>
        <ecNumber evidence="2">2.7.13.3</ecNumber>
    </recommendedName>
</protein>
<dbReference type="PRINTS" id="PR00344">
    <property type="entry name" value="BCTRLSENSOR"/>
</dbReference>
<dbReference type="RefSeq" id="WP_341400269.1">
    <property type="nucleotide sequence ID" value="NZ_JBBUTI010000012.1"/>
</dbReference>
<dbReference type="PROSITE" id="PS50110">
    <property type="entry name" value="RESPONSE_REGULATORY"/>
    <property type="match status" value="1"/>
</dbReference>
<dbReference type="SUPFAM" id="SSF55874">
    <property type="entry name" value="ATPase domain of HSP90 chaperone/DNA topoisomerase II/histidine kinase"/>
    <property type="match status" value="1"/>
</dbReference>
<feature type="domain" description="Response regulatory" evidence="8">
    <location>
        <begin position="484"/>
        <end position="603"/>
    </location>
</feature>
<dbReference type="CDD" id="cd16922">
    <property type="entry name" value="HATPase_EvgS-ArcB-TorS-like"/>
    <property type="match status" value="1"/>
</dbReference>
<proteinExistence type="predicted"/>
<evidence type="ECO:0000313" key="9">
    <source>
        <dbReference type="EMBL" id="MEK8047955.1"/>
    </source>
</evidence>
<dbReference type="SMART" id="SM00387">
    <property type="entry name" value="HATPase_c"/>
    <property type="match status" value="1"/>
</dbReference>
<dbReference type="SMART" id="SM00448">
    <property type="entry name" value="REC"/>
    <property type="match status" value="1"/>
</dbReference>
<keyword evidence="9" id="KW-0067">ATP-binding</keyword>
<comment type="catalytic activity">
    <reaction evidence="1">
        <text>ATP + protein L-histidine = ADP + protein N-phospho-L-histidine.</text>
        <dbReference type="EC" id="2.7.13.3"/>
    </reaction>
</comment>
<dbReference type="InterPro" id="IPR036097">
    <property type="entry name" value="HisK_dim/P_sf"/>
</dbReference>
<dbReference type="Gene3D" id="3.30.565.10">
    <property type="entry name" value="Histidine kinase-like ATPase, C-terminal domain"/>
    <property type="match status" value="1"/>
</dbReference>
<keyword evidence="3 5" id="KW-0597">Phosphoprotein</keyword>
<evidence type="ECO:0000256" key="2">
    <source>
        <dbReference type="ARBA" id="ARBA00012438"/>
    </source>
</evidence>
<dbReference type="EMBL" id="JBBUTI010000012">
    <property type="protein sequence ID" value="MEK8047955.1"/>
    <property type="molecule type" value="Genomic_DNA"/>
</dbReference>
<dbReference type="InterPro" id="IPR005467">
    <property type="entry name" value="His_kinase_dom"/>
</dbReference>
<feature type="transmembrane region" description="Helical" evidence="6">
    <location>
        <begin position="136"/>
        <end position="156"/>
    </location>
</feature>
<dbReference type="SUPFAM" id="SSF52172">
    <property type="entry name" value="CheY-like"/>
    <property type="match status" value="1"/>
</dbReference>
<keyword evidence="9" id="KW-0547">Nucleotide-binding</keyword>
<keyword evidence="6" id="KW-0472">Membrane</keyword>
<dbReference type="GO" id="GO:0005524">
    <property type="term" value="F:ATP binding"/>
    <property type="evidence" value="ECO:0007669"/>
    <property type="project" value="UniProtKB-KW"/>
</dbReference>
<sequence length="609" mass="65824">MSDVDSPAVPDPDSGPGLFNDLARQRRQSIERNVELERVRQLFERTAEPMLATIVGAGLITWALWHQLGNPAIWWWFALKQATAVGRLLECVAFSRADSPQLDTRAWWLRHGVGGLIDGLGWGVLGWYFVPSGDPWLDGVIAGGLVAVASVGVFTLTSYNGHAMRFMLGVLLPLVVNQLLQGGAVNWLVAGGLVVYLILLWREGRRSELHMQELLRLRFENAAIAEDRQRALLLAEHSSATKSRFLAMVSHELRTPLNGILGMTQLMRDGTVSAQQARQLTVVQQSAGHLQTLIEDLLDISRADAGRLKIEPAPARVADLVREVTDLLSPVATDKGLRFMVSLLHGLPDAAMLDAQRVKQVLHNLLGNALKFTAAGQVELKASLDGGFLRFEVRDSGVGIPLVLQQRIFDPFEQGDGPSEQRRGGTGLGLTISRQLAVAMGGNVTCASVPGHGATFTFTVAYRPAQAPVRQAAPSSPAPPLQGRVLIVEDNPVNLMVASAMVERLGLAWESADDGQVALGRLAQTSYDLVLMDCQMPVLDGLAATRAWREREAAAGQRRVPIVALTANAVPGDREACTAAGMDDYLSKPFTIDTLQTVLARYLAGGKGP</sequence>
<feature type="transmembrane region" description="Helical" evidence="6">
    <location>
        <begin position="107"/>
        <end position="130"/>
    </location>
</feature>
<dbReference type="Pfam" id="PF00072">
    <property type="entry name" value="Response_reg"/>
    <property type="match status" value="1"/>
</dbReference>
<dbReference type="Gene3D" id="1.10.287.130">
    <property type="match status" value="1"/>
</dbReference>
<dbReference type="InterPro" id="IPR004358">
    <property type="entry name" value="Sig_transdc_His_kin-like_C"/>
</dbReference>
<evidence type="ECO:0000256" key="6">
    <source>
        <dbReference type="SAM" id="Phobius"/>
    </source>
</evidence>
<evidence type="ECO:0000259" key="8">
    <source>
        <dbReference type="PROSITE" id="PS50110"/>
    </source>
</evidence>
<feature type="transmembrane region" description="Helical" evidence="6">
    <location>
        <begin position="74"/>
        <end position="95"/>
    </location>
</feature>
<dbReference type="CDD" id="cd00082">
    <property type="entry name" value="HisKA"/>
    <property type="match status" value="1"/>
</dbReference>
<comment type="caution">
    <text evidence="9">The sequence shown here is derived from an EMBL/GenBank/DDBJ whole genome shotgun (WGS) entry which is preliminary data.</text>
</comment>
<reference evidence="9 10" key="1">
    <citation type="submission" date="2024-04" db="EMBL/GenBank/DDBJ databases">
        <title>Novel species of the genus Ideonella isolated from streams.</title>
        <authorList>
            <person name="Lu H."/>
        </authorList>
    </citation>
    <scope>NUCLEOTIDE SEQUENCE [LARGE SCALE GENOMIC DNA]</scope>
    <source>
        <strain evidence="9 10">LYT19W</strain>
    </source>
</reference>
<keyword evidence="4" id="KW-0902">Two-component regulatory system</keyword>
<dbReference type="SMART" id="SM00388">
    <property type="entry name" value="HisKA"/>
    <property type="match status" value="1"/>
</dbReference>
<dbReference type="InterPro" id="IPR003661">
    <property type="entry name" value="HisK_dim/P_dom"/>
</dbReference>
<dbReference type="PROSITE" id="PS50109">
    <property type="entry name" value="HIS_KIN"/>
    <property type="match status" value="1"/>
</dbReference>
<organism evidence="9 10">
    <name type="scientific">Ideonella margarita</name>
    <dbReference type="NCBI Taxonomy" id="2984191"/>
    <lineage>
        <taxon>Bacteria</taxon>
        <taxon>Pseudomonadati</taxon>
        <taxon>Pseudomonadota</taxon>
        <taxon>Betaproteobacteria</taxon>
        <taxon>Burkholderiales</taxon>
        <taxon>Sphaerotilaceae</taxon>
        <taxon>Ideonella</taxon>
    </lineage>
</organism>
<keyword evidence="10" id="KW-1185">Reference proteome</keyword>
<gene>
    <name evidence="9" type="ORF">AACH00_16470</name>
</gene>
<accession>A0ABU9CCE9</accession>
<evidence type="ECO:0000256" key="3">
    <source>
        <dbReference type="ARBA" id="ARBA00022553"/>
    </source>
</evidence>
<dbReference type="SUPFAM" id="SSF47384">
    <property type="entry name" value="Homodimeric domain of signal transducing histidine kinase"/>
    <property type="match status" value="1"/>
</dbReference>
<dbReference type="InterPro" id="IPR011006">
    <property type="entry name" value="CheY-like_superfamily"/>
</dbReference>
<dbReference type="InterPro" id="IPR001789">
    <property type="entry name" value="Sig_transdc_resp-reg_receiver"/>
</dbReference>
<evidence type="ECO:0000313" key="10">
    <source>
        <dbReference type="Proteomes" id="UP001379945"/>
    </source>
</evidence>
<dbReference type="Pfam" id="PF00512">
    <property type="entry name" value="HisKA"/>
    <property type="match status" value="1"/>
</dbReference>
<feature type="domain" description="Histidine kinase" evidence="7">
    <location>
        <begin position="248"/>
        <end position="464"/>
    </location>
</feature>
<feature type="modified residue" description="4-aspartylphosphate" evidence="5">
    <location>
        <position position="533"/>
    </location>
</feature>
<dbReference type="PANTHER" id="PTHR45339">
    <property type="entry name" value="HYBRID SIGNAL TRANSDUCTION HISTIDINE KINASE J"/>
    <property type="match status" value="1"/>
</dbReference>
<name>A0ABU9CCE9_9BURK</name>
<dbReference type="Proteomes" id="UP001379945">
    <property type="component" value="Unassembled WGS sequence"/>
</dbReference>
<evidence type="ECO:0000256" key="1">
    <source>
        <dbReference type="ARBA" id="ARBA00000085"/>
    </source>
</evidence>
<dbReference type="Gene3D" id="3.40.50.2300">
    <property type="match status" value="1"/>
</dbReference>
<dbReference type="PANTHER" id="PTHR45339:SF1">
    <property type="entry name" value="HYBRID SIGNAL TRANSDUCTION HISTIDINE KINASE J"/>
    <property type="match status" value="1"/>
</dbReference>
<evidence type="ECO:0000259" key="7">
    <source>
        <dbReference type="PROSITE" id="PS50109"/>
    </source>
</evidence>
<keyword evidence="6" id="KW-1133">Transmembrane helix</keyword>
<keyword evidence="6" id="KW-0812">Transmembrane</keyword>
<dbReference type="InterPro" id="IPR003594">
    <property type="entry name" value="HATPase_dom"/>
</dbReference>
<dbReference type="EC" id="2.7.13.3" evidence="2"/>
<feature type="transmembrane region" description="Helical" evidence="6">
    <location>
        <begin position="185"/>
        <end position="201"/>
    </location>
</feature>
<evidence type="ECO:0000256" key="4">
    <source>
        <dbReference type="ARBA" id="ARBA00023012"/>
    </source>
</evidence>
<dbReference type="InterPro" id="IPR036890">
    <property type="entry name" value="HATPase_C_sf"/>
</dbReference>
<evidence type="ECO:0000256" key="5">
    <source>
        <dbReference type="PROSITE-ProRule" id="PRU00169"/>
    </source>
</evidence>
<dbReference type="CDD" id="cd17546">
    <property type="entry name" value="REC_hyHK_CKI1_RcsC-like"/>
    <property type="match status" value="1"/>
</dbReference>
<dbReference type="Pfam" id="PF02518">
    <property type="entry name" value="HATPase_c"/>
    <property type="match status" value="1"/>
</dbReference>